<evidence type="ECO:0000259" key="1">
    <source>
        <dbReference type="Pfam" id="PF06605"/>
    </source>
</evidence>
<dbReference type="InterPro" id="IPR044051">
    <property type="entry name" value="Prophage_tail_N"/>
</dbReference>
<dbReference type="Proteomes" id="UP000093199">
    <property type="component" value="Unassembled WGS sequence"/>
</dbReference>
<protein>
    <recommendedName>
        <fullName evidence="5">Prophage tail endopeptidase domain-containing protein</fullName>
    </recommendedName>
</protein>
<feature type="domain" description="Tail spike" evidence="1">
    <location>
        <begin position="86"/>
        <end position="294"/>
    </location>
</feature>
<name>A0A1C0Y527_9BACL</name>
<sequence length="495" mass="55380">MIIVQNGSKIEPLNHIQDLQIEKEVTGSLALSLTSFNYANNPAYELLQEDCIININNYEYRVLEIETTQHSKTITALSTFYDNQYKRKTDIYGGTRTFNEFAAYIFNESDWTFTSDITESQLIPNFGDNNLIVLVNALCQAFECEYEIKANNHVHFSKQIGSDTDIQYRYKHNVNGVMQYCNITDLRTFIKGYGAKSEEKDEEGNVISSNQLYVEYTSPNATIYGIREAEPITDDRFTQPESLLKHLKNELIDYPEVSIEADTVEIGYQTSIGDRIWLIYEPMGIEFETRIHKQVLTMRNDEVVVTSVVLGNAVPVTTSDILATQKIEIDENKKEYRSRIEQTNERITLEVEAVNESIATVDIKADQIAISVTELTTQTQSSINVLSDAIEMKVDSDGIISAINLSREAASITADKINLNGAVVVNGTITGATTIDVSSNIKLGHILQFADFTSISTSGNANLHIMAFNSISYDSAFHQFNGVVDFSNATVIGLS</sequence>
<reference evidence="3 4" key="1">
    <citation type="submission" date="2016-07" db="EMBL/GenBank/DDBJ databases">
        <title>Caryophanon tenue genome sequencing.</title>
        <authorList>
            <person name="Verma A."/>
            <person name="Pal Y."/>
            <person name="Krishnamurthi S."/>
        </authorList>
    </citation>
    <scope>NUCLEOTIDE SEQUENCE [LARGE SCALE GENOMIC DNA]</scope>
    <source>
        <strain evidence="3 4">DSM 14152</strain>
    </source>
</reference>
<dbReference type="Pfam" id="PF18994">
    <property type="entry name" value="Prophage_tailD1"/>
    <property type="match status" value="1"/>
</dbReference>
<dbReference type="InterPro" id="IPR010572">
    <property type="entry name" value="Tail_dom"/>
</dbReference>
<comment type="caution">
    <text evidence="3">The sequence shown here is derived from an EMBL/GenBank/DDBJ whole genome shotgun (WGS) entry which is preliminary data.</text>
</comment>
<evidence type="ECO:0000259" key="2">
    <source>
        <dbReference type="Pfam" id="PF18994"/>
    </source>
</evidence>
<dbReference type="Gene3D" id="6.20.110.10">
    <property type="match status" value="1"/>
</dbReference>
<evidence type="ECO:0000313" key="3">
    <source>
        <dbReference type="EMBL" id="OCS82289.1"/>
    </source>
</evidence>
<dbReference type="Gene3D" id="3.55.50.40">
    <property type="match status" value="1"/>
</dbReference>
<dbReference type="STRING" id="33978.A6M13_07595"/>
<organism evidence="3 4">
    <name type="scientific">Caryophanon tenue</name>
    <dbReference type="NCBI Taxonomy" id="33978"/>
    <lineage>
        <taxon>Bacteria</taxon>
        <taxon>Bacillati</taxon>
        <taxon>Bacillota</taxon>
        <taxon>Bacilli</taxon>
        <taxon>Bacillales</taxon>
        <taxon>Caryophanaceae</taxon>
        <taxon>Caryophanon</taxon>
    </lineage>
</organism>
<dbReference type="OrthoDB" id="2311165at2"/>
<gene>
    <name evidence="3" type="ORF">A6M13_07595</name>
</gene>
<feature type="domain" description="Prophage endopeptidase tail N-terminal" evidence="2">
    <location>
        <begin position="4"/>
        <end position="75"/>
    </location>
</feature>
<accession>A0A1C0Y527</accession>
<keyword evidence="4" id="KW-1185">Reference proteome</keyword>
<proteinExistence type="predicted"/>
<dbReference type="AlphaFoldDB" id="A0A1C0Y527"/>
<dbReference type="EMBL" id="MASJ01000042">
    <property type="protein sequence ID" value="OCS82289.1"/>
    <property type="molecule type" value="Genomic_DNA"/>
</dbReference>
<dbReference type="Pfam" id="PF06605">
    <property type="entry name" value="Prophage_tail"/>
    <property type="match status" value="1"/>
</dbReference>
<evidence type="ECO:0000313" key="4">
    <source>
        <dbReference type="Proteomes" id="UP000093199"/>
    </source>
</evidence>
<evidence type="ECO:0008006" key="5">
    <source>
        <dbReference type="Google" id="ProtNLM"/>
    </source>
</evidence>
<dbReference type="RefSeq" id="WP_066548655.1">
    <property type="nucleotide sequence ID" value="NZ_MASJ01000042.1"/>
</dbReference>